<keyword evidence="7" id="KW-0256">Endoplasmic reticulum</keyword>
<proteinExistence type="predicted"/>
<evidence type="ECO:0000256" key="1">
    <source>
        <dbReference type="ARBA" id="ARBA00004477"/>
    </source>
</evidence>
<evidence type="ECO:0000313" key="12">
    <source>
        <dbReference type="EMBL" id="KDN85049.1"/>
    </source>
</evidence>
<feature type="compositionally biased region" description="Pro residues" evidence="10">
    <location>
        <begin position="13"/>
        <end position="25"/>
    </location>
</feature>
<evidence type="ECO:0000256" key="9">
    <source>
        <dbReference type="ARBA" id="ARBA00023136"/>
    </source>
</evidence>
<evidence type="ECO:0000256" key="6">
    <source>
        <dbReference type="ARBA" id="ARBA00022692"/>
    </source>
</evidence>
<protein>
    <recommendedName>
        <fullName evidence="14">Glycosyltransferase RgtA/B/C/D-like domain-containing protein</fullName>
    </recommendedName>
</protein>
<evidence type="ECO:0000256" key="11">
    <source>
        <dbReference type="SAM" id="Phobius"/>
    </source>
</evidence>
<feature type="transmembrane region" description="Helical" evidence="11">
    <location>
        <begin position="156"/>
        <end position="179"/>
    </location>
</feature>
<feature type="transmembrane region" description="Helical" evidence="11">
    <location>
        <begin position="353"/>
        <end position="371"/>
    </location>
</feature>
<feature type="region of interest" description="Disordered" evidence="10">
    <location>
        <begin position="1"/>
        <end position="25"/>
    </location>
</feature>
<evidence type="ECO:0000256" key="7">
    <source>
        <dbReference type="ARBA" id="ARBA00022824"/>
    </source>
</evidence>
<evidence type="ECO:0000256" key="5">
    <source>
        <dbReference type="ARBA" id="ARBA00022679"/>
    </source>
</evidence>
<evidence type="ECO:0000256" key="10">
    <source>
        <dbReference type="SAM" id="MobiDB-lite"/>
    </source>
</evidence>
<dbReference type="PANTHER" id="PTHR12468:SF2">
    <property type="entry name" value="GPI MANNOSYLTRANSFERASE 2"/>
    <property type="match status" value="1"/>
</dbReference>
<dbReference type="EMBL" id="JNBY01000087">
    <property type="protein sequence ID" value="KDN85049.1"/>
    <property type="molecule type" value="Genomic_DNA"/>
</dbReference>
<keyword evidence="4" id="KW-0328">Glycosyltransferase</keyword>
<dbReference type="GO" id="GO:0004376">
    <property type="term" value="F:GPI mannosyltransferase activity"/>
    <property type="evidence" value="ECO:0007669"/>
    <property type="project" value="InterPro"/>
</dbReference>
<dbReference type="eggNOG" id="COG5542">
    <property type="taxonomic scope" value="Bacteria"/>
</dbReference>
<comment type="pathway">
    <text evidence="2">Glycolipid biosynthesis; glycosylphosphatidylinositol-anchor biosynthesis.</text>
</comment>
<gene>
    <name evidence="12" type="ORF">KCH_31480</name>
</gene>
<feature type="transmembrane region" description="Helical" evidence="11">
    <location>
        <begin position="378"/>
        <end position="401"/>
    </location>
</feature>
<feature type="transmembrane region" description="Helical" evidence="11">
    <location>
        <begin position="122"/>
        <end position="144"/>
    </location>
</feature>
<evidence type="ECO:0000256" key="3">
    <source>
        <dbReference type="ARBA" id="ARBA00022502"/>
    </source>
</evidence>
<dbReference type="InterPro" id="IPR007315">
    <property type="entry name" value="PIG-V/Gpi18"/>
</dbReference>
<dbReference type="GO" id="GO:0000009">
    <property type="term" value="F:alpha-1,6-mannosyltransferase activity"/>
    <property type="evidence" value="ECO:0007669"/>
    <property type="project" value="InterPro"/>
</dbReference>
<comment type="caution">
    <text evidence="12">The sequence shown here is derived from an EMBL/GenBank/DDBJ whole genome shotgun (WGS) entry which is preliminary data.</text>
</comment>
<evidence type="ECO:0000313" key="13">
    <source>
        <dbReference type="Proteomes" id="UP000027178"/>
    </source>
</evidence>
<keyword evidence="13" id="KW-1185">Reference proteome</keyword>
<dbReference type="GO" id="GO:0006506">
    <property type="term" value="P:GPI anchor biosynthetic process"/>
    <property type="evidence" value="ECO:0007669"/>
    <property type="project" value="UniProtKB-UniPathway"/>
</dbReference>
<keyword evidence="6 11" id="KW-0812">Transmembrane</keyword>
<organism evidence="12 13">
    <name type="scientific">Kitasatospora cheerisanensis KCTC 2395</name>
    <dbReference type="NCBI Taxonomy" id="1348663"/>
    <lineage>
        <taxon>Bacteria</taxon>
        <taxon>Bacillati</taxon>
        <taxon>Actinomycetota</taxon>
        <taxon>Actinomycetes</taxon>
        <taxon>Kitasatosporales</taxon>
        <taxon>Streptomycetaceae</taxon>
        <taxon>Kitasatospora</taxon>
    </lineage>
</organism>
<dbReference type="UniPathway" id="UPA00196"/>
<feature type="transmembrane region" description="Helical" evidence="11">
    <location>
        <begin position="300"/>
        <end position="317"/>
    </location>
</feature>
<accession>A0A066YYH8</accession>
<evidence type="ECO:0000256" key="8">
    <source>
        <dbReference type="ARBA" id="ARBA00022989"/>
    </source>
</evidence>
<feature type="transmembrane region" description="Helical" evidence="11">
    <location>
        <begin position="42"/>
        <end position="61"/>
    </location>
</feature>
<sequence>MPRTPLVDHPLPAAAPPSPHPAPAPPAPDLPARLWRAVRPALAVYAGALVLHLALLAVMITRPGATLTDRLTAWDARHFLAIAADGYPDAYSWTAAGQLTGNDLAFFPLFPMLVRAVHAVTGLSWAAAGILTAHLALVAALVLVHRLVSRLYTRRAATVVLVLLAAAQPMSLVFFMAYSESLFLAVAAGTLLAAHRRNWAAAGLCAFLAGLTRPAGLAVVAALAVAALLELRRERHLSARPLLATAVACTSTPLYLWWVGDRLGDADAWFTVQEAGWNTHWDWGASLWQFLTSTLRTGEGWVPVSIAVLLIAHLLGAAPAVRRTTWPPLLVYGATVVVLTLAQSNYYHCKPRLLTPALIFLLPAALALSRARRSTRIAVLAAASLFGCWYGAYLLTAWPYAI</sequence>
<evidence type="ECO:0008006" key="14">
    <source>
        <dbReference type="Google" id="ProtNLM"/>
    </source>
</evidence>
<feature type="transmembrane region" description="Helical" evidence="11">
    <location>
        <begin position="329"/>
        <end position="347"/>
    </location>
</feature>
<dbReference type="PATRIC" id="fig|1348663.4.peg.3023"/>
<dbReference type="GO" id="GO:0016020">
    <property type="term" value="C:membrane"/>
    <property type="evidence" value="ECO:0007669"/>
    <property type="project" value="GOC"/>
</dbReference>
<evidence type="ECO:0000256" key="4">
    <source>
        <dbReference type="ARBA" id="ARBA00022676"/>
    </source>
</evidence>
<feature type="transmembrane region" description="Helical" evidence="11">
    <location>
        <begin position="199"/>
        <end position="229"/>
    </location>
</feature>
<comment type="subcellular location">
    <subcellularLocation>
        <location evidence="1">Endoplasmic reticulum membrane</location>
        <topology evidence="1">Multi-pass membrane protein</topology>
    </subcellularLocation>
</comment>
<feature type="transmembrane region" description="Helical" evidence="11">
    <location>
        <begin position="241"/>
        <end position="260"/>
    </location>
</feature>
<dbReference type="HOGENOM" id="CLU_036370_0_1_11"/>
<keyword evidence="9 11" id="KW-0472">Membrane</keyword>
<name>A0A066YYH8_9ACTN</name>
<dbReference type="AlphaFoldDB" id="A0A066YYH8"/>
<keyword evidence="8 11" id="KW-1133">Transmembrane helix</keyword>
<dbReference type="Proteomes" id="UP000027178">
    <property type="component" value="Unassembled WGS sequence"/>
</dbReference>
<dbReference type="PANTHER" id="PTHR12468">
    <property type="entry name" value="GPI MANNOSYLTRANSFERASE 2"/>
    <property type="match status" value="1"/>
</dbReference>
<evidence type="ECO:0000256" key="2">
    <source>
        <dbReference type="ARBA" id="ARBA00004687"/>
    </source>
</evidence>
<dbReference type="RefSeq" id="WP_244305331.1">
    <property type="nucleotide sequence ID" value="NZ_KK853997.1"/>
</dbReference>
<keyword evidence="3" id="KW-0337">GPI-anchor biosynthesis</keyword>
<reference evidence="12 13" key="1">
    <citation type="submission" date="2014-05" db="EMBL/GenBank/DDBJ databases">
        <title>Draft Genome Sequence of Kitasatospora cheerisanensis KCTC 2395.</title>
        <authorList>
            <person name="Nam D.H."/>
        </authorList>
    </citation>
    <scope>NUCLEOTIDE SEQUENCE [LARGE SCALE GENOMIC DNA]</scope>
    <source>
        <strain evidence="12 13">KCTC 2395</strain>
    </source>
</reference>
<keyword evidence="5" id="KW-0808">Transferase</keyword>